<sequence>MSLLAVRYIPQPFQTLRALLDDSATTMIWEYGTASVNRFRVALALDSLTYLIYEFVMVDTAASICNSVPPLTAVCGGVLGTR</sequence>
<proteinExistence type="predicted"/>
<keyword evidence="2" id="KW-1185">Reference proteome</keyword>
<evidence type="ECO:0000313" key="2">
    <source>
        <dbReference type="Proteomes" id="UP000324222"/>
    </source>
</evidence>
<evidence type="ECO:0000313" key="1">
    <source>
        <dbReference type="EMBL" id="MPC62135.1"/>
    </source>
</evidence>
<dbReference type="Proteomes" id="UP000324222">
    <property type="component" value="Unassembled WGS sequence"/>
</dbReference>
<comment type="caution">
    <text evidence="1">The sequence shown here is derived from an EMBL/GenBank/DDBJ whole genome shotgun (WGS) entry which is preliminary data.</text>
</comment>
<accession>A0A5B7GXJ0</accession>
<dbReference type="AlphaFoldDB" id="A0A5B7GXJ0"/>
<reference evidence="1 2" key="1">
    <citation type="submission" date="2019-05" db="EMBL/GenBank/DDBJ databases">
        <title>Another draft genome of Portunus trituberculatus and its Hox gene families provides insights of decapod evolution.</title>
        <authorList>
            <person name="Jeong J.-H."/>
            <person name="Song I."/>
            <person name="Kim S."/>
            <person name="Choi T."/>
            <person name="Kim D."/>
            <person name="Ryu S."/>
            <person name="Kim W."/>
        </authorList>
    </citation>
    <scope>NUCLEOTIDE SEQUENCE [LARGE SCALE GENOMIC DNA]</scope>
    <source>
        <tissue evidence="1">Muscle</tissue>
    </source>
</reference>
<protein>
    <submittedName>
        <fullName evidence="1">Uncharacterized protein</fullName>
    </submittedName>
</protein>
<organism evidence="1 2">
    <name type="scientific">Portunus trituberculatus</name>
    <name type="common">Swimming crab</name>
    <name type="synonym">Neptunus trituberculatus</name>
    <dbReference type="NCBI Taxonomy" id="210409"/>
    <lineage>
        <taxon>Eukaryota</taxon>
        <taxon>Metazoa</taxon>
        <taxon>Ecdysozoa</taxon>
        <taxon>Arthropoda</taxon>
        <taxon>Crustacea</taxon>
        <taxon>Multicrustacea</taxon>
        <taxon>Malacostraca</taxon>
        <taxon>Eumalacostraca</taxon>
        <taxon>Eucarida</taxon>
        <taxon>Decapoda</taxon>
        <taxon>Pleocyemata</taxon>
        <taxon>Brachyura</taxon>
        <taxon>Eubrachyura</taxon>
        <taxon>Portunoidea</taxon>
        <taxon>Portunidae</taxon>
        <taxon>Portuninae</taxon>
        <taxon>Portunus</taxon>
    </lineage>
</organism>
<dbReference type="EMBL" id="VSRR010019333">
    <property type="protein sequence ID" value="MPC62135.1"/>
    <property type="molecule type" value="Genomic_DNA"/>
</dbReference>
<gene>
    <name evidence="1" type="ORF">E2C01_056218</name>
</gene>
<name>A0A5B7GXJ0_PORTR</name>